<keyword evidence="1" id="KW-0597">Phosphoprotein</keyword>
<dbReference type="GO" id="GO:0000160">
    <property type="term" value="P:phosphorelay signal transduction system"/>
    <property type="evidence" value="ECO:0007669"/>
    <property type="project" value="InterPro"/>
</dbReference>
<dbReference type="Pfam" id="PF01627">
    <property type="entry name" value="Hpt"/>
    <property type="match status" value="1"/>
</dbReference>
<dbReference type="EMBL" id="JAAZON010000209">
    <property type="protein sequence ID" value="NMC62508.1"/>
    <property type="molecule type" value="Genomic_DNA"/>
</dbReference>
<feature type="modified residue" description="Phosphohistidine" evidence="1">
    <location>
        <position position="52"/>
    </location>
</feature>
<dbReference type="Gene3D" id="1.20.120.160">
    <property type="entry name" value="HPT domain"/>
    <property type="match status" value="1"/>
</dbReference>
<reference evidence="3 4" key="1">
    <citation type="journal article" date="2020" name="Biotechnol. Biofuels">
        <title>New insights from the biogas microbiome by comprehensive genome-resolved metagenomics of nearly 1600 species originating from multiple anaerobic digesters.</title>
        <authorList>
            <person name="Campanaro S."/>
            <person name="Treu L."/>
            <person name="Rodriguez-R L.M."/>
            <person name="Kovalovszki A."/>
            <person name="Ziels R.M."/>
            <person name="Maus I."/>
            <person name="Zhu X."/>
            <person name="Kougias P.G."/>
            <person name="Basile A."/>
            <person name="Luo G."/>
            <person name="Schluter A."/>
            <person name="Konstantinidis K.T."/>
            <person name="Angelidaki I."/>
        </authorList>
    </citation>
    <scope>NUCLEOTIDE SEQUENCE [LARGE SCALE GENOMIC DNA]</scope>
    <source>
        <strain evidence="3">AS27yjCOA_65</strain>
    </source>
</reference>
<organism evidence="3 4">
    <name type="scientific">SAR324 cluster bacterium</name>
    <dbReference type="NCBI Taxonomy" id="2024889"/>
    <lineage>
        <taxon>Bacteria</taxon>
        <taxon>Deltaproteobacteria</taxon>
        <taxon>SAR324 cluster</taxon>
    </lineage>
</organism>
<dbReference type="InterPro" id="IPR008207">
    <property type="entry name" value="Sig_transdc_His_kin_Hpt_dom"/>
</dbReference>
<feature type="domain" description="HPt" evidence="2">
    <location>
        <begin position="7"/>
        <end position="112"/>
    </location>
</feature>
<dbReference type="PROSITE" id="PS50894">
    <property type="entry name" value="HPT"/>
    <property type="match status" value="1"/>
</dbReference>
<evidence type="ECO:0000313" key="3">
    <source>
        <dbReference type="EMBL" id="NMC62508.1"/>
    </source>
</evidence>
<name>A0A7X9FRG3_9DELT</name>
<protein>
    <submittedName>
        <fullName evidence="3">Hpt domain-containing protein</fullName>
    </submittedName>
</protein>
<evidence type="ECO:0000256" key="1">
    <source>
        <dbReference type="PROSITE-ProRule" id="PRU00110"/>
    </source>
</evidence>
<evidence type="ECO:0000259" key="2">
    <source>
        <dbReference type="PROSITE" id="PS50894"/>
    </source>
</evidence>
<accession>A0A7X9FRG3</accession>
<gene>
    <name evidence="3" type="ORF">GYA55_05000</name>
</gene>
<dbReference type="Proteomes" id="UP000524246">
    <property type="component" value="Unassembled WGS sequence"/>
</dbReference>
<proteinExistence type="predicted"/>
<comment type="caution">
    <text evidence="3">The sequence shown here is derived from an EMBL/GenBank/DDBJ whole genome shotgun (WGS) entry which is preliminary data.</text>
</comment>
<dbReference type="SUPFAM" id="SSF47226">
    <property type="entry name" value="Histidine-containing phosphotransfer domain, HPT domain"/>
    <property type="match status" value="1"/>
</dbReference>
<evidence type="ECO:0000313" key="4">
    <source>
        <dbReference type="Proteomes" id="UP000524246"/>
    </source>
</evidence>
<dbReference type="InterPro" id="IPR036641">
    <property type="entry name" value="HPT_dom_sf"/>
</dbReference>
<sequence length="119" mass="13309">MEEKNMVASGFSKAFGLFVSELKLDVQEAQRVLFEGEIPEIDLCKALGDKFHKLKGGAGFFQLHEIFHLARELEAYLRDESESRLDSFKEMKTLICALEKAAAAIPEVPFSEEKESPGA</sequence>
<dbReference type="AlphaFoldDB" id="A0A7X9FRG3"/>